<evidence type="ECO:0000256" key="4">
    <source>
        <dbReference type="ARBA" id="ARBA00022840"/>
    </source>
</evidence>
<dbReference type="Pfam" id="PF04263">
    <property type="entry name" value="TPK_catalytic"/>
    <property type="match status" value="1"/>
</dbReference>
<dbReference type="InterPro" id="IPR053149">
    <property type="entry name" value="TPK"/>
</dbReference>
<dbReference type="InterPro" id="IPR006282">
    <property type="entry name" value="Thi_PPkinase"/>
</dbReference>
<reference evidence="7 8" key="1">
    <citation type="submission" date="2021-08" db="EMBL/GenBank/DDBJ databases">
        <title>Collinsella faecalis sp. nov. isolated from swine faeces.</title>
        <authorList>
            <person name="Oh B.S."/>
            <person name="Lee J.H."/>
        </authorList>
    </citation>
    <scope>NUCLEOTIDE SEQUENCE [LARGE SCALE GENOMIC DNA]</scope>
    <source>
        <strain evidence="7 8">AGMB00827</strain>
    </source>
</reference>
<keyword evidence="1 7" id="KW-0808">Transferase</keyword>
<dbReference type="InterPro" id="IPR007371">
    <property type="entry name" value="TPK_catalytic"/>
</dbReference>
<keyword evidence="8" id="KW-1185">Reference proteome</keyword>
<proteinExistence type="predicted"/>
<dbReference type="InterPro" id="IPR007373">
    <property type="entry name" value="Thiamin_PyroPKinase_B1-bd"/>
</dbReference>
<evidence type="ECO:0000313" key="8">
    <source>
        <dbReference type="Proteomes" id="UP000700908"/>
    </source>
</evidence>
<dbReference type="SMART" id="SM00983">
    <property type="entry name" value="TPK_B1_binding"/>
    <property type="match status" value="1"/>
</dbReference>
<feature type="domain" description="Thiamin pyrophosphokinase thiamin-binding" evidence="6">
    <location>
        <begin position="155"/>
        <end position="220"/>
    </location>
</feature>
<dbReference type="PANTHER" id="PTHR41299">
    <property type="entry name" value="THIAMINE PYROPHOSPHOKINASE"/>
    <property type="match status" value="1"/>
</dbReference>
<keyword evidence="2" id="KW-0547">Nucleotide-binding</keyword>
<protein>
    <recommendedName>
        <fullName evidence="5">Thiamine diphosphokinase</fullName>
        <ecNumber evidence="5">2.7.6.2</ecNumber>
    </recommendedName>
</protein>
<comment type="caution">
    <text evidence="7">The sequence shown here is derived from an EMBL/GenBank/DDBJ whole genome shotgun (WGS) entry which is preliminary data.</text>
</comment>
<dbReference type="EMBL" id="JAIMFO010000004">
    <property type="protein sequence ID" value="MBY4796827.1"/>
    <property type="molecule type" value="Genomic_DNA"/>
</dbReference>
<keyword evidence="3" id="KW-0418">Kinase</keyword>
<dbReference type="CDD" id="cd07995">
    <property type="entry name" value="TPK"/>
    <property type="match status" value="1"/>
</dbReference>
<evidence type="ECO:0000259" key="6">
    <source>
        <dbReference type="SMART" id="SM00983"/>
    </source>
</evidence>
<dbReference type="RefSeq" id="WP_222198555.1">
    <property type="nucleotide sequence ID" value="NZ_JAIMFO010000004.1"/>
</dbReference>
<accession>A0ABS7MHI7</accession>
<keyword evidence="4" id="KW-0067">ATP-binding</keyword>
<dbReference type="Gene3D" id="3.40.50.10240">
    <property type="entry name" value="Thiamin pyrophosphokinase, catalytic domain"/>
    <property type="match status" value="1"/>
</dbReference>
<dbReference type="InterPro" id="IPR036759">
    <property type="entry name" value="TPK_catalytic_sf"/>
</dbReference>
<sequence length="227" mass="24752">MAQTWNGESVVRILLVGGSPEGARGSDLIEAAKHADHIVAVDGGLDAILHAGLEPDLFCGDADSVSAEASAVLERVERDGGSWIIERYATAKDYSDLTLALRAIAHRWSNATICASRLVGGRPDHALCVIGQLASWEGSVELVEDSFEGRMLRAGECWEISEDMRGRTFSFMPLALTNTVTETGMRWELHQRTCGLLEDIGISNIIEGAARITCHEGRLICWLFRNE</sequence>
<evidence type="ECO:0000313" key="7">
    <source>
        <dbReference type="EMBL" id="MBY4796827.1"/>
    </source>
</evidence>
<evidence type="ECO:0000256" key="2">
    <source>
        <dbReference type="ARBA" id="ARBA00022741"/>
    </source>
</evidence>
<evidence type="ECO:0000256" key="3">
    <source>
        <dbReference type="ARBA" id="ARBA00022777"/>
    </source>
</evidence>
<dbReference type="Pfam" id="PF04265">
    <property type="entry name" value="TPK_B1_binding"/>
    <property type="match status" value="1"/>
</dbReference>
<dbReference type="SUPFAM" id="SSF63862">
    <property type="entry name" value="Thiamin pyrophosphokinase, substrate-binding domain"/>
    <property type="match status" value="1"/>
</dbReference>
<evidence type="ECO:0000256" key="5">
    <source>
        <dbReference type="NCBIfam" id="TIGR01378"/>
    </source>
</evidence>
<evidence type="ECO:0000256" key="1">
    <source>
        <dbReference type="ARBA" id="ARBA00022679"/>
    </source>
</evidence>
<dbReference type="SUPFAM" id="SSF63999">
    <property type="entry name" value="Thiamin pyrophosphokinase, catalytic domain"/>
    <property type="match status" value="1"/>
</dbReference>
<dbReference type="GO" id="GO:0004788">
    <property type="term" value="F:thiamine diphosphokinase activity"/>
    <property type="evidence" value="ECO:0007669"/>
    <property type="project" value="UniProtKB-EC"/>
</dbReference>
<dbReference type="EC" id="2.7.6.2" evidence="5"/>
<dbReference type="NCBIfam" id="TIGR01378">
    <property type="entry name" value="thi_PPkinase"/>
    <property type="match status" value="1"/>
</dbReference>
<dbReference type="PANTHER" id="PTHR41299:SF1">
    <property type="entry name" value="THIAMINE PYROPHOSPHOKINASE"/>
    <property type="match status" value="1"/>
</dbReference>
<name>A0ABS7MHI7_9ACTN</name>
<dbReference type="InterPro" id="IPR036371">
    <property type="entry name" value="TPK_B1-bd_sf"/>
</dbReference>
<dbReference type="Proteomes" id="UP000700908">
    <property type="component" value="Unassembled WGS sequence"/>
</dbReference>
<gene>
    <name evidence="7" type="ORF">K6V98_00380</name>
</gene>
<organism evidence="7 8">
    <name type="scientific">Collinsella ureilytica</name>
    <dbReference type="NCBI Taxonomy" id="2869515"/>
    <lineage>
        <taxon>Bacteria</taxon>
        <taxon>Bacillati</taxon>
        <taxon>Actinomycetota</taxon>
        <taxon>Coriobacteriia</taxon>
        <taxon>Coriobacteriales</taxon>
        <taxon>Coriobacteriaceae</taxon>
        <taxon>Collinsella</taxon>
    </lineage>
</organism>